<accession>A0A8X7W3Q9</accession>
<evidence type="ECO:0000313" key="2">
    <source>
        <dbReference type="Proteomes" id="UP000886595"/>
    </source>
</evidence>
<organism evidence="1 2">
    <name type="scientific">Brassica carinata</name>
    <name type="common">Ethiopian mustard</name>
    <name type="synonym">Abyssinian cabbage</name>
    <dbReference type="NCBI Taxonomy" id="52824"/>
    <lineage>
        <taxon>Eukaryota</taxon>
        <taxon>Viridiplantae</taxon>
        <taxon>Streptophyta</taxon>
        <taxon>Embryophyta</taxon>
        <taxon>Tracheophyta</taxon>
        <taxon>Spermatophyta</taxon>
        <taxon>Magnoliopsida</taxon>
        <taxon>eudicotyledons</taxon>
        <taxon>Gunneridae</taxon>
        <taxon>Pentapetalae</taxon>
        <taxon>rosids</taxon>
        <taxon>malvids</taxon>
        <taxon>Brassicales</taxon>
        <taxon>Brassicaceae</taxon>
        <taxon>Brassiceae</taxon>
        <taxon>Brassica</taxon>
    </lineage>
</organism>
<evidence type="ECO:0000313" key="1">
    <source>
        <dbReference type="EMBL" id="KAG2322816.1"/>
    </source>
</evidence>
<comment type="caution">
    <text evidence="1">The sequence shown here is derived from an EMBL/GenBank/DDBJ whole genome shotgun (WGS) entry which is preliminary data.</text>
</comment>
<keyword evidence="2" id="KW-1185">Reference proteome</keyword>
<proteinExistence type="predicted"/>
<dbReference type="Proteomes" id="UP000886595">
    <property type="component" value="Unassembled WGS sequence"/>
</dbReference>
<reference evidence="1 2" key="1">
    <citation type="submission" date="2020-02" db="EMBL/GenBank/DDBJ databases">
        <authorList>
            <person name="Ma Q."/>
            <person name="Huang Y."/>
            <person name="Song X."/>
            <person name="Pei D."/>
        </authorList>
    </citation>
    <scope>NUCLEOTIDE SEQUENCE [LARGE SCALE GENOMIC DNA]</scope>
    <source>
        <strain evidence="1">Sxm20200214</strain>
        <tissue evidence="1">Leaf</tissue>
    </source>
</reference>
<protein>
    <submittedName>
        <fullName evidence="1">Uncharacterized protein</fullName>
    </submittedName>
</protein>
<dbReference type="AlphaFoldDB" id="A0A8X7W3Q9"/>
<dbReference type="EMBL" id="JAAMPC010000003">
    <property type="protein sequence ID" value="KAG2322816.1"/>
    <property type="molecule type" value="Genomic_DNA"/>
</dbReference>
<sequence length="95" mass="10640">MRPWRAQGCGRSTIKRLAAHLPPFKFACSDFGRPGTSGVVEILWELTCSFSILRVILIAEAPVSQSYYGVMEDFLSEGYSGGFFNRKLSPDMCQR</sequence>
<gene>
    <name evidence="1" type="ORF">Bca52824_016029</name>
</gene>
<dbReference type="OrthoDB" id="10430671at2759"/>
<name>A0A8X7W3Q9_BRACI</name>